<dbReference type="AlphaFoldDB" id="D8TNK3"/>
<evidence type="ECO:0000313" key="2">
    <source>
        <dbReference type="Proteomes" id="UP000001058"/>
    </source>
</evidence>
<accession>D8TNK3</accession>
<dbReference type="RefSeq" id="XP_002947871.1">
    <property type="nucleotide sequence ID" value="XM_002947825.1"/>
</dbReference>
<proteinExistence type="predicted"/>
<dbReference type="KEGG" id="vcn:VOLCADRAFT_88208"/>
<name>D8TNK3_VOLCA</name>
<dbReference type="STRING" id="3068.D8TNK3"/>
<dbReference type="EMBL" id="GL378329">
    <property type="protein sequence ID" value="EFJ50859.1"/>
    <property type="molecule type" value="Genomic_DNA"/>
</dbReference>
<dbReference type="GeneID" id="9620983"/>
<dbReference type="OrthoDB" id="40137at2759"/>
<organism evidence="2">
    <name type="scientific">Volvox carteri f. nagariensis</name>
    <dbReference type="NCBI Taxonomy" id="3068"/>
    <lineage>
        <taxon>Eukaryota</taxon>
        <taxon>Viridiplantae</taxon>
        <taxon>Chlorophyta</taxon>
        <taxon>core chlorophytes</taxon>
        <taxon>Chlorophyceae</taxon>
        <taxon>CS clade</taxon>
        <taxon>Chlamydomonadales</taxon>
        <taxon>Volvocaceae</taxon>
        <taxon>Volvox</taxon>
    </lineage>
</organism>
<protein>
    <submittedName>
        <fullName evidence="1">Uncharacterized protein</fullName>
    </submittedName>
</protein>
<gene>
    <name evidence="1" type="ORF">VOLCADRAFT_88208</name>
</gene>
<evidence type="ECO:0000313" key="1">
    <source>
        <dbReference type="EMBL" id="EFJ50859.1"/>
    </source>
</evidence>
<reference evidence="1 2" key="1">
    <citation type="journal article" date="2010" name="Science">
        <title>Genomic analysis of organismal complexity in the multicellular green alga Volvox carteri.</title>
        <authorList>
            <person name="Prochnik S.E."/>
            <person name="Umen J."/>
            <person name="Nedelcu A.M."/>
            <person name="Hallmann A."/>
            <person name="Miller S.M."/>
            <person name="Nishii I."/>
            <person name="Ferris P."/>
            <person name="Kuo A."/>
            <person name="Mitros T."/>
            <person name="Fritz-Laylin L.K."/>
            <person name="Hellsten U."/>
            <person name="Chapman J."/>
            <person name="Simakov O."/>
            <person name="Rensing S.A."/>
            <person name="Terry A."/>
            <person name="Pangilinan J."/>
            <person name="Kapitonov V."/>
            <person name="Jurka J."/>
            <person name="Salamov A."/>
            <person name="Shapiro H."/>
            <person name="Schmutz J."/>
            <person name="Grimwood J."/>
            <person name="Lindquist E."/>
            <person name="Lucas S."/>
            <person name="Grigoriev I.V."/>
            <person name="Schmitt R."/>
            <person name="Kirk D."/>
            <person name="Rokhsar D.S."/>
        </authorList>
    </citation>
    <scope>NUCLEOTIDE SEQUENCE [LARGE SCALE GENOMIC DNA]</scope>
    <source>
        <strain evidence="2">f. Nagariensis / Eve</strain>
    </source>
</reference>
<sequence length="243" mass="27279">MSFFHFMHYAAFKERYAATCEVIEGPVRQASKEGLGPHLPYLINILDELPADPKSEYAFNLHHWFPGSQAIDELRYGVVAVNAWAAVSVGLGSCTWGAFAGDQTVADVGSGLGLVGNPYLVEGVQKAVCRMPLEGQAVPRPPHLMPLTLGLMRALCGFMHHTRCLRWTMLRPVFRMHPPFHPRKLRRIDTILLFNLPTCKVTANDEAIARRHLCALLLATMHAYQLPQVTNKPTETRRKRIMI</sequence>
<dbReference type="InParanoid" id="D8TNK3"/>
<dbReference type="Proteomes" id="UP000001058">
    <property type="component" value="Unassembled WGS sequence"/>
</dbReference>
<keyword evidence="2" id="KW-1185">Reference proteome</keyword>